<proteinExistence type="predicted"/>
<feature type="compositionally biased region" description="Pro residues" evidence="2">
    <location>
        <begin position="396"/>
        <end position="425"/>
    </location>
</feature>
<dbReference type="STRING" id="1507870.A0A1V8SKE2"/>
<feature type="compositionally biased region" description="Polar residues" evidence="2">
    <location>
        <begin position="72"/>
        <end position="87"/>
    </location>
</feature>
<gene>
    <name evidence="4" type="ORF">B0A48_14767</name>
</gene>
<keyword evidence="3" id="KW-0732">Signal</keyword>
<dbReference type="EMBL" id="NAJO01000039">
    <property type="protein sequence ID" value="OQN99625.1"/>
    <property type="molecule type" value="Genomic_DNA"/>
</dbReference>
<keyword evidence="1" id="KW-0175">Coiled coil</keyword>
<feature type="region of interest" description="Disordered" evidence="2">
    <location>
        <begin position="48"/>
        <end position="92"/>
    </location>
</feature>
<feature type="compositionally biased region" description="Basic and acidic residues" evidence="2">
    <location>
        <begin position="534"/>
        <end position="547"/>
    </location>
</feature>
<feature type="compositionally biased region" description="Basic and acidic residues" evidence="2">
    <location>
        <begin position="997"/>
        <end position="1006"/>
    </location>
</feature>
<feature type="coiled-coil region" evidence="1">
    <location>
        <begin position="817"/>
        <end position="851"/>
    </location>
</feature>
<evidence type="ECO:0000313" key="4">
    <source>
        <dbReference type="EMBL" id="OQN99625.1"/>
    </source>
</evidence>
<feature type="compositionally biased region" description="Pro residues" evidence="2">
    <location>
        <begin position="604"/>
        <end position="614"/>
    </location>
</feature>
<dbReference type="AlphaFoldDB" id="A0A1V8SKE2"/>
<comment type="caution">
    <text evidence="4">The sequence shown here is derived from an EMBL/GenBank/DDBJ whole genome shotgun (WGS) entry which is preliminary data.</text>
</comment>
<feature type="compositionally biased region" description="Basic and acidic residues" evidence="2">
    <location>
        <begin position="460"/>
        <end position="473"/>
    </location>
</feature>
<feature type="signal peptide" evidence="3">
    <location>
        <begin position="1"/>
        <end position="20"/>
    </location>
</feature>
<feature type="compositionally biased region" description="Pro residues" evidence="2">
    <location>
        <begin position="374"/>
        <end position="386"/>
    </location>
</feature>
<feature type="compositionally biased region" description="Basic and acidic residues" evidence="2">
    <location>
        <begin position="362"/>
        <end position="372"/>
    </location>
</feature>
<sequence>MLLCTKSLAVLYLLIYETIALPTGIQLLENTRSQFLWAASDAHRQHFRGQAASTLHSRDSPAAPVLKPAPVSNPSSSGSQVATSADQSSKHPACTHLEPVNVYFVANDATRDKITGGNHVRSMFNTTAWSEQALETTNHTILPLALCITDANGTQTAHLLMERGLGRDIWLIIVQAFRQIKDKLWVKTPLVGSSPLYGTVMLPKGEVPKVGMTDPAPVSGVPAPVTPAPIVQGATFAMGSDIVISQAGTGSTANTAISITENFNNNYNFISEVNGEALTQPAAEQIAQGVTQHLESTGRQPAQITAQPPGAMPEPLPGSSPGDIVRQQHAYHESSQPSSEGSPPGKGGEAPSAEQPGSSSPEKPRQSPRDKGGPSPPDKGTPPPLEKPGQPSLGKPDPPSQEKPGSPAPERPGQPAPDRPQSPSPDKPEPPSTEEGGPSTSGKDAEKAKVDLEEGNQNAKIDEDKNKQSKDLNQKAAQEQATADKNLEQATQKAALDELKAKTEADAKKANADQHAKEEVASGKKSDGSAARAQEQKTDRAASEKSQAETLSKQTKAAAKGERIQQGQGTHEHTTQSKEQVESDAKTRKGGASENGKGKDEVPNEPPGRPGAPERPPEPQILGPPEGPAKHNGPSKSPPPSQNGNGEGPAPRPDAIPPGNAGSSSNSAPPEGRPAAPPGPHSNGAPDTSPPVQPEAPSPGARSPGDGKPPSGPPKSNPWPTRPVGGHSDKPPERVPGSVKPPPPLSLEDQKLLYFAEKTGEYVKETKDLAAVGNKYHDSEARLDKQIARNDKELVIERNNHNDPKAANAQEGRGNMILELNRSNEAARNNKAELAKQRTELGGRVKELRQRFDGHMEKSTANLAEAGKGLSQLPRRFCSKWLMTWSHRPRRVNRPRLASRAHLVLALRHPKHRQEHRDRPSLQQPQYLEAHTQGLLRPESPISYNAGRITADAALTNEIVGHGGPNGPPHVNAADPNSLLEGNNPALPQEDGAGDPRPGKGPKEPTSKPGTLPKVPSNLEPGGPAGFTGGLGVAASKAGLVGMWAGQLAVDFAVQAAIAAQLEWSLNKMSDGKLLKDQSAGVAQMMESFRDGKVDVKKLWKGYWKWELAPLKAMCIGFAKAVKLSWKITLTITGLKHLAKPFKKFGKWLKTKFGHHDDMRDTEGGGEGDPPAVLTASEVETQLLTIIMKAATEFFPEAPGTQHHKREYLPIIAAMGRVV</sequence>
<feature type="compositionally biased region" description="Pro residues" evidence="2">
    <location>
        <begin position="688"/>
        <end position="697"/>
    </location>
</feature>
<feature type="compositionally biased region" description="Polar residues" evidence="2">
    <location>
        <begin position="475"/>
        <end position="492"/>
    </location>
</feature>
<feature type="compositionally biased region" description="Low complexity" evidence="2">
    <location>
        <begin position="333"/>
        <end position="354"/>
    </location>
</feature>
<feature type="compositionally biased region" description="Polar residues" evidence="2">
    <location>
        <begin position="293"/>
        <end position="306"/>
    </location>
</feature>
<feature type="chain" id="PRO_5012528792" evidence="3">
    <location>
        <begin position="21"/>
        <end position="1219"/>
    </location>
</feature>
<dbReference type="Proteomes" id="UP000192596">
    <property type="component" value="Unassembled WGS sequence"/>
</dbReference>
<organism evidence="4 5">
    <name type="scientific">Cryoendolithus antarcticus</name>
    <dbReference type="NCBI Taxonomy" id="1507870"/>
    <lineage>
        <taxon>Eukaryota</taxon>
        <taxon>Fungi</taxon>
        <taxon>Dikarya</taxon>
        <taxon>Ascomycota</taxon>
        <taxon>Pezizomycotina</taxon>
        <taxon>Dothideomycetes</taxon>
        <taxon>Dothideomycetidae</taxon>
        <taxon>Cladosporiales</taxon>
        <taxon>Cladosporiaceae</taxon>
        <taxon>Cryoendolithus</taxon>
    </lineage>
</organism>
<evidence type="ECO:0000256" key="1">
    <source>
        <dbReference type="SAM" id="Coils"/>
    </source>
</evidence>
<feature type="compositionally biased region" description="Basic and acidic residues" evidence="2">
    <location>
        <begin position="443"/>
        <end position="452"/>
    </location>
</feature>
<name>A0A1V8SKE2_9PEZI</name>
<reference evidence="5" key="1">
    <citation type="submission" date="2017-03" db="EMBL/GenBank/DDBJ databases">
        <title>Genomes of endolithic fungi from Antarctica.</title>
        <authorList>
            <person name="Coleine C."/>
            <person name="Masonjones S."/>
            <person name="Stajich J.E."/>
        </authorList>
    </citation>
    <scope>NUCLEOTIDE SEQUENCE [LARGE SCALE GENOMIC DNA]</scope>
    <source>
        <strain evidence="5">CCFEE 5527</strain>
    </source>
</reference>
<accession>A0A1V8SKE2</accession>
<feature type="compositionally biased region" description="Low complexity" evidence="2">
    <location>
        <begin position="433"/>
        <end position="442"/>
    </location>
</feature>
<feature type="compositionally biased region" description="Basic and acidic residues" evidence="2">
    <location>
        <begin position="570"/>
        <end position="587"/>
    </location>
</feature>
<feature type="region of interest" description="Disordered" evidence="2">
    <location>
        <begin position="959"/>
        <end position="1023"/>
    </location>
</feature>
<evidence type="ECO:0000313" key="5">
    <source>
        <dbReference type="Proteomes" id="UP000192596"/>
    </source>
</evidence>
<keyword evidence="5" id="KW-1185">Reference proteome</keyword>
<evidence type="ECO:0000256" key="2">
    <source>
        <dbReference type="SAM" id="MobiDB-lite"/>
    </source>
</evidence>
<evidence type="ECO:0000256" key="3">
    <source>
        <dbReference type="SAM" id="SignalP"/>
    </source>
</evidence>
<feature type="compositionally biased region" description="Basic and acidic residues" evidence="2">
    <location>
        <begin position="495"/>
        <end position="527"/>
    </location>
</feature>
<dbReference type="InParanoid" id="A0A1V8SKE2"/>
<feature type="compositionally biased region" description="Pro residues" evidence="2">
    <location>
        <begin position="671"/>
        <end position="680"/>
    </location>
</feature>
<feature type="compositionally biased region" description="Pro residues" evidence="2">
    <location>
        <begin position="710"/>
        <end position="721"/>
    </location>
</feature>
<protein>
    <submittedName>
        <fullName evidence="4">Uncharacterized protein</fullName>
    </submittedName>
</protein>
<feature type="region of interest" description="Disordered" evidence="2">
    <location>
        <begin position="293"/>
        <end position="746"/>
    </location>
</feature>